<name>A0A1G4K5Y2_9SACH</name>
<dbReference type="PANTHER" id="PTHR47804">
    <property type="entry name" value="60S RIBOSOMAL PROTEIN L19"/>
    <property type="match status" value="1"/>
</dbReference>
<dbReference type="OrthoDB" id="68611at2759"/>
<evidence type="ECO:0000259" key="8">
    <source>
        <dbReference type="Pfam" id="PF13515"/>
    </source>
</evidence>
<dbReference type="GO" id="GO:0016020">
    <property type="term" value="C:membrane"/>
    <property type="evidence" value="ECO:0007669"/>
    <property type="project" value="UniProtKB-SubCell"/>
</dbReference>
<proteinExistence type="predicted"/>
<feature type="compositionally biased region" description="Low complexity" evidence="5">
    <location>
        <begin position="1106"/>
        <end position="1119"/>
    </location>
</feature>
<protein>
    <submittedName>
        <fullName evidence="9">LAME_0G02366g1_1</fullName>
    </submittedName>
</protein>
<evidence type="ECO:0000256" key="6">
    <source>
        <dbReference type="SAM" id="Phobius"/>
    </source>
</evidence>
<feature type="transmembrane region" description="Helical" evidence="6">
    <location>
        <begin position="181"/>
        <end position="201"/>
    </location>
</feature>
<sequence length="1199" mass="133792">MSQLPSSAKKVRRFLQKQFPCSRVLAQRILKSTIHATVSLIFCLIPEIRDRLGNQPAMLPLIAVIVHPGRRVSATIQGAIYCTTGLLVGLAYALLGRVLAQKCLGSTWHSISEAQHYANSFVRYESALAVLAVFEVFMLFFHGWMRSVSHHYFGIVFPLFLVVHFAFNASLDQTAGTVAKAFSVPFYLGIGMALFWNLVLFPEFGSTYLGNSTVDALNEIHRSIDSALNFFISIDIKDSSKSLYKEEPISLARLLNMKKSIDSKVSSCDLILEECIYEISYSYVSPADLKPVIQSFSNLLKYINALINACQLEFLLVGRPNSGAENDTLDIKTDREIQYADAKKLFRVLRRMKDPIFTLHQTLSESLFMVKAALAYSYDVKLDKVQRPTLFSNSADEDALRKETIQDLDFSAVIENLQSAFIEFDLKAREELIHLESNLLQPNDEMFLFSSFLLNFKETTNAVATMMKQAHIIYQRRKLKESKGSLRGKTLWVNFLSNYESFKTWITGASKGNITESQSLNGGAIADNYRPPADMGIKRPLGEERALLSQRKTDVVNFAKKEALLPATNRVHGPSNSVSISGPGTLAEGPKNVIVRPVFSTVLIFCHDFYSKYRDHFRFGLQVTVALMLCSFPMFIPKTRHWYDKMRGTWFGFVCILALEPSVGGTFWVFFLRGVGVILGAAWAYVSYIAGCNQTNPYLEVVVTIFGAVPGFYYFLGTPYVKAAIIQIISIYVVMLAAIIPSANQGSILSNFAKRCLAVGYGGGIAVFVQVTMFPVTAREQLNGEVSFVAGCISEMQILLAAGLEGESLNSSLTEERYQRLAKISSSAKAALARASSYNGLTRQEPILRGEYTEVEKVFTQMIYIERQIIDRMDNIILLRRQYGSAIVEELNTMVYAYRRQYVASITSLMGAVQEAVRNKTPLPHFLPSARIAHRRLVNKVQSTLKVRYASQMSSLKPRTLFDPYTNSADKAEDDDALRVEPVSKRRASLPPHEYIMKEKFLSWNASSAASEEVIEYVEELVQLTKIVVGVNEFKYGFLSRPLYADWAAEAAVAFDKFIEQSEPAKEKTAGRAPRSPRQADHTSFTSVESANELDDGSSFEEHQPVAVDAASSSASEDSGQVSLARIASRKSEVPSLPSKFRKRAFSISYRGGTGGHLHPLSQAKTLGGSEMAEYAEVESDSDEELPLALKKMILNRRT</sequence>
<evidence type="ECO:0000313" key="9">
    <source>
        <dbReference type="EMBL" id="SCU99232.1"/>
    </source>
</evidence>
<dbReference type="Pfam" id="PF10337">
    <property type="entry name" value="ArAE_2_N"/>
    <property type="match status" value="1"/>
</dbReference>
<dbReference type="PANTHER" id="PTHR47804:SF4">
    <property type="entry name" value="AFR661WP"/>
    <property type="match status" value="1"/>
</dbReference>
<keyword evidence="2 6" id="KW-0812">Transmembrane</keyword>
<keyword evidence="3 6" id="KW-1133">Transmembrane helix</keyword>
<feature type="domain" description="Putative ER transporter 6TM N-terminal" evidence="7">
    <location>
        <begin position="26"/>
        <end position="316"/>
    </location>
</feature>
<dbReference type="AlphaFoldDB" id="A0A1G4K5Y2"/>
<dbReference type="Proteomes" id="UP000191144">
    <property type="component" value="Chromosome G"/>
</dbReference>
<evidence type="ECO:0000256" key="4">
    <source>
        <dbReference type="ARBA" id="ARBA00023136"/>
    </source>
</evidence>
<dbReference type="InterPro" id="IPR018823">
    <property type="entry name" value="ArAE_2_N"/>
</dbReference>
<dbReference type="Pfam" id="PF13515">
    <property type="entry name" value="FUSC_2"/>
    <property type="match status" value="1"/>
</dbReference>
<dbReference type="InterPro" id="IPR049453">
    <property type="entry name" value="Memb_transporter_dom"/>
</dbReference>
<evidence type="ECO:0000313" key="10">
    <source>
        <dbReference type="Proteomes" id="UP000191144"/>
    </source>
</evidence>
<feature type="transmembrane region" description="Helical" evidence="6">
    <location>
        <begin position="151"/>
        <end position="169"/>
    </location>
</feature>
<evidence type="ECO:0000256" key="3">
    <source>
        <dbReference type="ARBA" id="ARBA00022989"/>
    </source>
</evidence>
<dbReference type="InterPro" id="IPR023244">
    <property type="entry name" value="Brefeldin_A-sensitivity_4"/>
</dbReference>
<feature type="region of interest" description="Disordered" evidence="5">
    <location>
        <begin position="1064"/>
        <end position="1124"/>
    </location>
</feature>
<keyword evidence="4 6" id="KW-0472">Membrane</keyword>
<evidence type="ECO:0000259" key="7">
    <source>
        <dbReference type="Pfam" id="PF10337"/>
    </source>
</evidence>
<reference evidence="10" key="1">
    <citation type="submission" date="2016-03" db="EMBL/GenBank/DDBJ databases">
        <authorList>
            <person name="Devillers Hugo."/>
        </authorList>
    </citation>
    <scope>NUCLEOTIDE SEQUENCE [LARGE SCALE GENOMIC DNA]</scope>
</reference>
<feature type="transmembrane region" description="Helical" evidence="6">
    <location>
        <begin position="121"/>
        <end position="145"/>
    </location>
</feature>
<feature type="transmembrane region" description="Helical" evidence="6">
    <location>
        <begin position="78"/>
        <end position="100"/>
    </location>
</feature>
<comment type="subcellular location">
    <subcellularLocation>
        <location evidence="1">Membrane</location>
        <topology evidence="1">Multi-pass membrane protein</topology>
    </subcellularLocation>
</comment>
<feature type="transmembrane region" description="Helical" evidence="6">
    <location>
        <begin position="698"/>
        <end position="717"/>
    </location>
</feature>
<feature type="domain" description="Integral membrane bound transporter" evidence="8">
    <location>
        <begin position="641"/>
        <end position="769"/>
    </location>
</feature>
<feature type="transmembrane region" description="Helical" evidence="6">
    <location>
        <begin position="619"/>
        <end position="636"/>
    </location>
</feature>
<feature type="transmembrane region" description="Helical" evidence="6">
    <location>
        <begin position="648"/>
        <end position="664"/>
    </location>
</feature>
<organism evidence="9 10">
    <name type="scientific">Lachancea meyersii CBS 8951</name>
    <dbReference type="NCBI Taxonomy" id="1266667"/>
    <lineage>
        <taxon>Eukaryota</taxon>
        <taxon>Fungi</taxon>
        <taxon>Dikarya</taxon>
        <taxon>Ascomycota</taxon>
        <taxon>Saccharomycotina</taxon>
        <taxon>Saccharomycetes</taxon>
        <taxon>Saccharomycetales</taxon>
        <taxon>Saccharomycetaceae</taxon>
        <taxon>Lachancea</taxon>
    </lineage>
</organism>
<gene>
    <name evidence="9" type="ORF">LAME_0G02366G</name>
</gene>
<evidence type="ECO:0000256" key="2">
    <source>
        <dbReference type="ARBA" id="ARBA00022692"/>
    </source>
</evidence>
<feature type="transmembrane region" description="Helical" evidence="6">
    <location>
        <begin position="723"/>
        <end position="744"/>
    </location>
</feature>
<accession>A0A1G4K5Y2</accession>
<feature type="transmembrane region" description="Helical" evidence="6">
    <location>
        <begin position="670"/>
        <end position="691"/>
    </location>
</feature>
<dbReference type="InterPro" id="IPR052430">
    <property type="entry name" value="IVT-Associated"/>
</dbReference>
<evidence type="ECO:0000256" key="1">
    <source>
        <dbReference type="ARBA" id="ARBA00004141"/>
    </source>
</evidence>
<dbReference type="PRINTS" id="PR02047">
    <property type="entry name" value="BREFELDNASP4"/>
</dbReference>
<keyword evidence="10" id="KW-1185">Reference proteome</keyword>
<feature type="transmembrane region" description="Helical" evidence="6">
    <location>
        <begin position="756"/>
        <end position="776"/>
    </location>
</feature>
<evidence type="ECO:0000256" key="5">
    <source>
        <dbReference type="SAM" id="MobiDB-lite"/>
    </source>
</evidence>
<dbReference type="EMBL" id="LT598484">
    <property type="protein sequence ID" value="SCU99232.1"/>
    <property type="molecule type" value="Genomic_DNA"/>
</dbReference>